<gene>
    <name evidence="4" type="primary">tssC</name>
    <name evidence="4" type="ORF">M3P05_02570</name>
</gene>
<dbReference type="RefSeq" id="WP_249697664.1">
    <property type="nucleotide sequence ID" value="NZ_JAMFLX010000002.1"/>
</dbReference>
<name>A0ABT0PBS7_9GAMM</name>
<dbReference type="NCBIfam" id="TIGR03355">
    <property type="entry name" value="VI_chp_2"/>
    <property type="match status" value="1"/>
</dbReference>
<feature type="domain" description="TssC1 N-terminal" evidence="2">
    <location>
        <begin position="81"/>
        <end position="386"/>
    </location>
</feature>
<dbReference type="Pfam" id="PF18945">
    <property type="entry name" value="VipB_2"/>
    <property type="match status" value="1"/>
</dbReference>
<evidence type="ECO:0000313" key="4">
    <source>
        <dbReference type="EMBL" id="MCL6268834.1"/>
    </source>
</evidence>
<dbReference type="EMBL" id="JAMFLX010000002">
    <property type="protein sequence ID" value="MCL6268834.1"/>
    <property type="molecule type" value="Genomic_DNA"/>
</dbReference>
<comment type="caution">
    <text evidence="4">The sequence shown here is derived from an EMBL/GenBank/DDBJ whole genome shotgun (WGS) entry which is preliminary data.</text>
</comment>
<evidence type="ECO:0000259" key="3">
    <source>
        <dbReference type="Pfam" id="PF18945"/>
    </source>
</evidence>
<protein>
    <submittedName>
        <fullName evidence="4">Type VI secretion system contractile sheath large subunit</fullName>
    </submittedName>
</protein>
<evidence type="ECO:0000259" key="2">
    <source>
        <dbReference type="Pfam" id="PF05943"/>
    </source>
</evidence>
<accession>A0ABT0PBS7</accession>
<dbReference type="PANTHER" id="PTHR35565">
    <property type="entry name" value="CYTOPLASMIC PROTEIN-RELATED"/>
    <property type="match status" value="1"/>
</dbReference>
<dbReference type="PANTHER" id="PTHR35565:SF3">
    <property type="entry name" value="TYPE VI SECRETION SYSTEM SHEATH PROTEIN TSSC1"/>
    <property type="match status" value="1"/>
</dbReference>
<dbReference type="InterPro" id="IPR044032">
    <property type="entry name" value="TssC1_C"/>
</dbReference>
<proteinExistence type="predicted"/>
<feature type="region of interest" description="Disordered" evidence="1">
    <location>
        <begin position="1"/>
        <end position="22"/>
    </location>
</feature>
<feature type="domain" description="TssC1 C-terminal" evidence="3">
    <location>
        <begin position="396"/>
        <end position="504"/>
    </location>
</feature>
<evidence type="ECO:0000256" key="1">
    <source>
        <dbReference type="SAM" id="MobiDB-lite"/>
    </source>
</evidence>
<sequence length="507" mass="56859">MVDPKESDASGSFTEVDPEREESLLNEILSSAEDSRLRRLTLARGQAGVEEVKSLFQVLASQALDGTVTWNRNLTDTIRDAVRKIDETVSNQLRKVYQADNFRDLEGRWLGFQKLVKESELGNDLKIKLMDISKDEILDQFDSAPAIDRSVFFNTIYQHEYGTAGGEPYSVMLADYYMGFGARDVNLMRYLGEVGAASHCPVITATKPDMFGLADFKGFAEGRPIASGFSSPAYASWNSLRDSNDAHYLVMTMPRVLARMPYGLDNPVSEFEFNEIKKKENNLYDLDSNRDFVWNNACYEFGLRMTEAYYKFGWCTAIRGMENGGKVENLPNFTYDSEAGDIIQQCPVEVNLTDEQEKELSDLGFLPLIHYKSRDFAVFIGAQTIQKPKRYTNPDATANAEISARLPYVMASSRIAHYMKVMGRDMIGSSMTPADVQTSLTNWLNIYTNANAVGNEARAKYPLSESKVSVIEQPGRPGCYSAVAYLKPWLQLEELTTSLRTVASIPG</sequence>
<dbReference type="InterPro" id="IPR010269">
    <property type="entry name" value="T6SS_TssC-like"/>
</dbReference>
<dbReference type="Proteomes" id="UP001203338">
    <property type="component" value="Unassembled WGS sequence"/>
</dbReference>
<reference evidence="4 5" key="1">
    <citation type="submission" date="2022-05" db="EMBL/GenBank/DDBJ databases">
        <authorList>
            <person name="Park J.-S."/>
        </authorList>
    </citation>
    <scope>NUCLEOTIDE SEQUENCE [LARGE SCALE GENOMIC DNA]</scope>
    <source>
        <strain evidence="4 5">2012CJ34-2</strain>
    </source>
</reference>
<evidence type="ECO:0000313" key="5">
    <source>
        <dbReference type="Proteomes" id="UP001203338"/>
    </source>
</evidence>
<organism evidence="4 5">
    <name type="scientific">Parendozoicomonas callyspongiae</name>
    <dbReference type="NCBI Taxonomy" id="2942213"/>
    <lineage>
        <taxon>Bacteria</taxon>
        <taxon>Pseudomonadati</taxon>
        <taxon>Pseudomonadota</taxon>
        <taxon>Gammaproteobacteria</taxon>
        <taxon>Oceanospirillales</taxon>
        <taxon>Endozoicomonadaceae</taxon>
        <taxon>Parendozoicomonas</taxon>
    </lineage>
</organism>
<keyword evidence="5" id="KW-1185">Reference proteome</keyword>
<dbReference type="InterPro" id="IPR044031">
    <property type="entry name" value="TssC1_N"/>
</dbReference>
<dbReference type="Pfam" id="PF05943">
    <property type="entry name" value="VipB"/>
    <property type="match status" value="1"/>
</dbReference>